<feature type="compositionally biased region" description="Basic residues" evidence="1">
    <location>
        <begin position="540"/>
        <end position="551"/>
    </location>
</feature>
<feature type="region of interest" description="Disordered" evidence="1">
    <location>
        <begin position="457"/>
        <end position="567"/>
    </location>
</feature>
<dbReference type="OrthoDB" id="3045294at2759"/>
<organism evidence="2 3">
    <name type="scientific">Mycena chlorophos</name>
    <name type="common">Agaric fungus</name>
    <name type="synonym">Agaricus chlorophos</name>
    <dbReference type="NCBI Taxonomy" id="658473"/>
    <lineage>
        <taxon>Eukaryota</taxon>
        <taxon>Fungi</taxon>
        <taxon>Dikarya</taxon>
        <taxon>Basidiomycota</taxon>
        <taxon>Agaricomycotina</taxon>
        <taxon>Agaricomycetes</taxon>
        <taxon>Agaricomycetidae</taxon>
        <taxon>Agaricales</taxon>
        <taxon>Marasmiineae</taxon>
        <taxon>Mycenaceae</taxon>
        <taxon>Mycena</taxon>
    </lineage>
</organism>
<dbReference type="AlphaFoldDB" id="A0A8H6VZE3"/>
<dbReference type="Proteomes" id="UP000613580">
    <property type="component" value="Unassembled WGS sequence"/>
</dbReference>
<keyword evidence="3" id="KW-1185">Reference proteome</keyword>
<gene>
    <name evidence="2" type="ORF">HMN09_01134800</name>
</gene>
<evidence type="ECO:0000313" key="2">
    <source>
        <dbReference type="EMBL" id="KAF7295908.1"/>
    </source>
</evidence>
<evidence type="ECO:0000256" key="1">
    <source>
        <dbReference type="SAM" id="MobiDB-lite"/>
    </source>
</evidence>
<comment type="caution">
    <text evidence="2">The sequence shown here is derived from an EMBL/GenBank/DDBJ whole genome shotgun (WGS) entry which is preliminary data.</text>
</comment>
<proteinExistence type="predicted"/>
<reference evidence="2" key="1">
    <citation type="submission" date="2020-05" db="EMBL/GenBank/DDBJ databases">
        <title>Mycena genomes resolve the evolution of fungal bioluminescence.</title>
        <authorList>
            <person name="Tsai I.J."/>
        </authorList>
    </citation>
    <scope>NUCLEOTIDE SEQUENCE</scope>
    <source>
        <strain evidence="2">110903Hualien_Pintung</strain>
    </source>
</reference>
<sequence>MANPPRVTTGKTPAYVEANVPLAMPLPTFNAKDIVIRKHDAYAVPDLSVHQRSFLVHVVLKDYDLAANLTRDENAAIKKAALAGKPFQHVSRDAAADAVEEAKLAEEIAQAIKASGRSTKGNTEEDDSRGTDIDATAKGLRGYCLAGWGAAIQKLVTNIAYSRRRKAKVAAAASSSNSNSNTVEMSKNQAMKILDLSEYAGRQKFTTEKRDEILDLARSYEGSNAGANFNRAAAALWEKTDQSFWEQATEAEIANIPEAERITMLKTVFCGVLEEIQEAGRLPPFVATIQFGHYDDEAGGLSFEVGEVVPPNSTIQGGFHAANSVQSRQYMGLINEWAATPLKEMLDARTAEANPPPAFYLTEDAADELPGSEILKELNHFLAASYAFRFNTSVVDWDAISKDPDQHYDSVALGFPLRDPATLSASERRRLVAALGRVAGPGMPCLLHKPAKSVKRNGFELRQTLKLMQRRRQKQRQRRRELKPRTRKRQRQRRSGFKPQHWKLFKRRQRNQKSLATVLAQAEEEAQHELEAEEEVEKPKKGKAKKQGKKRKAEEGPTQEPAPFELSFSPRDLTSSWGTSQYHYEVYVLWGRGNVSDPEQSIILGAVAELGEILADIVWLVLVNIASQSELFWRDFARKMPLVRMLAVVGGPPAGLFWALLHGLQGYEARDAGVLFTELDVLRCNAVNFTNCGWLSLDRALSPLRFIDLLICYLEARRSARGHQACFPDLSLDVIGCTHYTVPEIKFLRTLVRPEGLVWDGWGAFGPLYPDLIWDAAGTTISHHLLHALEPRYGYEEAREARARGNTVLDARRVERFPVYGDDISCKNFLEDICNKIHTD</sequence>
<protein>
    <submittedName>
        <fullName evidence="2">F-box domain-containing protein</fullName>
    </submittedName>
</protein>
<name>A0A8H6VZE3_MYCCL</name>
<evidence type="ECO:0000313" key="3">
    <source>
        <dbReference type="Proteomes" id="UP000613580"/>
    </source>
</evidence>
<feature type="compositionally biased region" description="Basic residues" evidence="1">
    <location>
        <begin position="468"/>
        <end position="511"/>
    </location>
</feature>
<accession>A0A8H6VZE3</accession>
<dbReference type="EMBL" id="JACAZE010000018">
    <property type="protein sequence ID" value="KAF7295908.1"/>
    <property type="molecule type" value="Genomic_DNA"/>
</dbReference>